<dbReference type="Pfam" id="PF12911">
    <property type="entry name" value="OppC_N"/>
    <property type="match status" value="1"/>
</dbReference>
<keyword evidence="3" id="KW-1003">Cell membrane</keyword>
<evidence type="ECO:0000259" key="8">
    <source>
        <dbReference type="PROSITE" id="PS50928"/>
    </source>
</evidence>
<evidence type="ECO:0000256" key="2">
    <source>
        <dbReference type="ARBA" id="ARBA00022448"/>
    </source>
</evidence>
<evidence type="ECO:0000256" key="6">
    <source>
        <dbReference type="ARBA" id="ARBA00023136"/>
    </source>
</evidence>
<sequence length="296" mass="30882">MTQAGPADSPLRRFVGEFSENKAALAALVVVAAIVLTAVFAPLVAPQDPYDLASLSLRDARRPPGYVGSGGYTHLLGTDAQGRDLLSAMLFGLRISLEMGLVAGGLALCIGTAAGITAAYLGGRLGGALMRVVDLQLSFPAILLAFVLSALLGQGKLQLIAALVVAQYAYVARTAHGAAAAERHKDYVAAALSTPLRGRTVLWRHILPNALPPVIVVASVQVAGAISLEATLSFLGVGLPPTEPSLGMLIANGFQYMLSGRYWISVFPGVALVVLVTAINVVGDQLRDQLNPRLRR</sequence>
<dbReference type="PANTHER" id="PTHR43386">
    <property type="entry name" value="OLIGOPEPTIDE TRANSPORT SYSTEM PERMEASE PROTEIN APPC"/>
    <property type="match status" value="1"/>
</dbReference>
<dbReference type="PANTHER" id="PTHR43386:SF26">
    <property type="entry name" value="ABC TRANSPORTER PERMEASE PROTEIN"/>
    <property type="match status" value="1"/>
</dbReference>
<evidence type="ECO:0000256" key="7">
    <source>
        <dbReference type="RuleBase" id="RU363032"/>
    </source>
</evidence>
<dbReference type="CDD" id="cd06261">
    <property type="entry name" value="TM_PBP2"/>
    <property type="match status" value="1"/>
</dbReference>
<keyword evidence="6 7" id="KW-0472">Membrane</keyword>
<dbReference type="Pfam" id="PF00528">
    <property type="entry name" value="BPD_transp_1"/>
    <property type="match status" value="1"/>
</dbReference>
<dbReference type="InterPro" id="IPR025966">
    <property type="entry name" value="OppC_N"/>
</dbReference>
<keyword evidence="5 7" id="KW-1133">Transmembrane helix</keyword>
<evidence type="ECO:0000313" key="10">
    <source>
        <dbReference type="Proteomes" id="UP001055167"/>
    </source>
</evidence>
<evidence type="ECO:0000256" key="5">
    <source>
        <dbReference type="ARBA" id="ARBA00022989"/>
    </source>
</evidence>
<comment type="similarity">
    <text evidence="7">Belongs to the binding-protein-dependent transport system permease family.</text>
</comment>
<feature type="domain" description="ABC transmembrane type-1" evidence="8">
    <location>
        <begin position="93"/>
        <end position="283"/>
    </location>
</feature>
<evidence type="ECO:0000313" key="9">
    <source>
        <dbReference type="EMBL" id="GJD48257.1"/>
    </source>
</evidence>
<proteinExistence type="inferred from homology"/>
<evidence type="ECO:0000256" key="1">
    <source>
        <dbReference type="ARBA" id="ARBA00004651"/>
    </source>
</evidence>
<dbReference type="RefSeq" id="WP_203236286.1">
    <property type="nucleotide sequence ID" value="NZ_BPQH01000002.1"/>
</dbReference>
<dbReference type="InterPro" id="IPR050366">
    <property type="entry name" value="BP-dependent_transpt_permease"/>
</dbReference>
<comment type="caution">
    <text evidence="9">The sequence shown here is derived from an EMBL/GenBank/DDBJ whole genome shotgun (WGS) entry which is preliminary data.</text>
</comment>
<protein>
    <submittedName>
        <fullName evidence="9">D,D-dipeptide transport system permease protein DdpC</fullName>
    </submittedName>
</protein>
<keyword evidence="10" id="KW-1185">Reference proteome</keyword>
<feature type="transmembrane region" description="Helical" evidence="7">
    <location>
        <begin position="262"/>
        <end position="283"/>
    </location>
</feature>
<accession>A0ABQ4QSU8</accession>
<feature type="transmembrane region" description="Helical" evidence="7">
    <location>
        <begin position="23"/>
        <end position="45"/>
    </location>
</feature>
<name>A0ABQ4QSU8_9HYPH</name>
<dbReference type="SUPFAM" id="SSF161098">
    <property type="entry name" value="MetI-like"/>
    <property type="match status" value="1"/>
</dbReference>
<dbReference type="Proteomes" id="UP001055167">
    <property type="component" value="Unassembled WGS sequence"/>
</dbReference>
<dbReference type="InterPro" id="IPR035906">
    <property type="entry name" value="MetI-like_sf"/>
</dbReference>
<comment type="subcellular location">
    <subcellularLocation>
        <location evidence="1 7">Cell membrane</location>
        <topology evidence="1 7">Multi-pass membrane protein</topology>
    </subcellularLocation>
</comment>
<reference evidence="9" key="2">
    <citation type="submission" date="2021-08" db="EMBL/GenBank/DDBJ databases">
        <authorList>
            <person name="Tani A."/>
            <person name="Ola A."/>
            <person name="Ogura Y."/>
            <person name="Katsura K."/>
            <person name="Hayashi T."/>
        </authorList>
    </citation>
    <scope>NUCLEOTIDE SEQUENCE</scope>
    <source>
        <strain evidence="9">KCTC 52305</strain>
    </source>
</reference>
<feature type="transmembrane region" description="Helical" evidence="7">
    <location>
        <begin position="214"/>
        <end position="239"/>
    </location>
</feature>
<keyword evidence="2 7" id="KW-0813">Transport</keyword>
<keyword evidence="4 7" id="KW-0812">Transmembrane</keyword>
<reference evidence="9" key="1">
    <citation type="journal article" date="2021" name="Front. Microbiol.">
        <title>Comprehensive Comparative Genomics and Phenotyping of Methylobacterium Species.</title>
        <authorList>
            <person name="Alessa O."/>
            <person name="Ogura Y."/>
            <person name="Fujitani Y."/>
            <person name="Takami H."/>
            <person name="Hayashi T."/>
            <person name="Sahin N."/>
            <person name="Tani A."/>
        </authorList>
    </citation>
    <scope>NUCLEOTIDE SEQUENCE</scope>
    <source>
        <strain evidence="9">KCTC 52305</strain>
    </source>
</reference>
<feature type="transmembrane region" description="Helical" evidence="7">
    <location>
        <begin position="99"/>
        <end position="121"/>
    </location>
</feature>
<evidence type="ECO:0000256" key="3">
    <source>
        <dbReference type="ARBA" id="ARBA00022475"/>
    </source>
</evidence>
<gene>
    <name evidence="9" type="primary">ddpC_1</name>
    <name evidence="9" type="ORF">OPKNFCMD_0974</name>
</gene>
<evidence type="ECO:0000256" key="4">
    <source>
        <dbReference type="ARBA" id="ARBA00022692"/>
    </source>
</evidence>
<organism evidence="9 10">
    <name type="scientific">Methylobacterium crusticola</name>
    <dbReference type="NCBI Taxonomy" id="1697972"/>
    <lineage>
        <taxon>Bacteria</taxon>
        <taxon>Pseudomonadati</taxon>
        <taxon>Pseudomonadota</taxon>
        <taxon>Alphaproteobacteria</taxon>
        <taxon>Hyphomicrobiales</taxon>
        <taxon>Methylobacteriaceae</taxon>
        <taxon>Methylobacterium</taxon>
    </lineage>
</organism>
<dbReference type="InterPro" id="IPR000515">
    <property type="entry name" value="MetI-like"/>
</dbReference>
<dbReference type="EMBL" id="BPQH01000002">
    <property type="protein sequence ID" value="GJD48257.1"/>
    <property type="molecule type" value="Genomic_DNA"/>
</dbReference>
<dbReference type="PROSITE" id="PS50928">
    <property type="entry name" value="ABC_TM1"/>
    <property type="match status" value="1"/>
</dbReference>
<dbReference type="Gene3D" id="1.10.3720.10">
    <property type="entry name" value="MetI-like"/>
    <property type="match status" value="1"/>
</dbReference>